<evidence type="ECO:0000259" key="3">
    <source>
        <dbReference type="Pfam" id="PF13505"/>
    </source>
</evidence>
<sequence>MRSCNKNLVLGIAISLATPSIALAEGFYATAQLGVSQHANDSEAYGNNIAVDSDFPSSFDTESGHVSGVGIGYLFNDQLRIEGRLGYRDSNFNDRQMGTGAREGEEYYLNGNIKSVTVTLEGFYDFVNDSSFTPYIKAGVGVSNNDYSARLGGTGIAAFDPFDGKADGYYDDYADGDSTEFSWNLGFGGTLEVSKNTSIYGEYQYASFGDVKTGQDAFTDGFKVNDAASHEVVIGVRIAI</sequence>
<evidence type="ECO:0000313" key="4">
    <source>
        <dbReference type="EMBL" id="MCZ2723449.1"/>
    </source>
</evidence>
<name>A0ABT4K0Y8_9GAMM</name>
<evidence type="ECO:0000256" key="2">
    <source>
        <dbReference type="SAM" id="SignalP"/>
    </source>
</evidence>
<feature type="chain" id="PRO_5047372727" evidence="2">
    <location>
        <begin position="25"/>
        <end position="240"/>
    </location>
</feature>
<proteinExistence type="predicted"/>
<dbReference type="SUPFAM" id="SSF56925">
    <property type="entry name" value="OMPA-like"/>
    <property type="match status" value="1"/>
</dbReference>
<keyword evidence="5" id="KW-1185">Reference proteome</keyword>
<keyword evidence="1 2" id="KW-0732">Signal</keyword>
<feature type="domain" description="Outer membrane protein beta-barrel" evidence="3">
    <location>
        <begin position="12"/>
        <end position="214"/>
    </location>
</feature>
<dbReference type="Proteomes" id="UP001149719">
    <property type="component" value="Unassembled WGS sequence"/>
</dbReference>
<reference evidence="4" key="1">
    <citation type="submission" date="2022-12" db="EMBL/GenBank/DDBJ databases">
        <title>Marinomonas 15G1-11 sp. nov, isolated from marine algae.</title>
        <authorList>
            <person name="Butt M."/>
            <person name="Choi D.G."/>
            <person name="Kim J.M."/>
            <person name="Lee J.K."/>
            <person name="Baek J.H."/>
            <person name="Jeon C.O."/>
        </authorList>
    </citation>
    <scope>NUCLEOTIDE SEQUENCE</scope>
    <source>
        <strain evidence="4">15G1-11</strain>
    </source>
</reference>
<dbReference type="Pfam" id="PF13505">
    <property type="entry name" value="OMP_b-brl"/>
    <property type="match status" value="1"/>
</dbReference>
<dbReference type="Gene3D" id="2.40.160.20">
    <property type="match status" value="1"/>
</dbReference>
<protein>
    <submittedName>
        <fullName evidence="4">Outer membrane beta-barrel protein</fullName>
    </submittedName>
</protein>
<evidence type="ECO:0000313" key="5">
    <source>
        <dbReference type="Proteomes" id="UP001149719"/>
    </source>
</evidence>
<dbReference type="InterPro" id="IPR027385">
    <property type="entry name" value="Beta-barrel_OMP"/>
</dbReference>
<dbReference type="InterPro" id="IPR011250">
    <property type="entry name" value="OMP/PagP_B-barrel"/>
</dbReference>
<accession>A0ABT4K0Y8</accession>
<organism evidence="4 5">
    <name type="scientific">Marinomonas phaeophyticola</name>
    <dbReference type="NCBI Taxonomy" id="3004091"/>
    <lineage>
        <taxon>Bacteria</taxon>
        <taxon>Pseudomonadati</taxon>
        <taxon>Pseudomonadota</taxon>
        <taxon>Gammaproteobacteria</taxon>
        <taxon>Oceanospirillales</taxon>
        <taxon>Oceanospirillaceae</taxon>
        <taxon>Marinomonas</taxon>
    </lineage>
</organism>
<dbReference type="EMBL" id="JAPUBN010000021">
    <property type="protein sequence ID" value="MCZ2723449.1"/>
    <property type="molecule type" value="Genomic_DNA"/>
</dbReference>
<gene>
    <name evidence="4" type="ORF">O1D97_17990</name>
</gene>
<evidence type="ECO:0000256" key="1">
    <source>
        <dbReference type="ARBA" id="ARBA00022729"/>
    </source>
</evidence>
<dbReference type="RefSeq" id="WP_269127569.1">
    <property type="nucleotide sequence ID" value="NZ_JAPUBN010000021.1"/>
</dbReference>
<feature type="signal peptide" evidence="2">
    <location>
        <begin position="1"/>
        <end position="24"/>
    </location>
</feature>
<comment type="caution">
    <text evidence="4">The sequence shown here is derived from an EMBL/GenBank/DDBJ whole genome shotgun (WGS) entry which is preliminary data.</text>
</comment>